<accession>A0A1C3KJ55</accession>
<name>A0A1C3KJ55_PLAOA</name>
<dbReference type="Pfam" id="PF05795">
    <property type="entry name" value="Plasmodium_Vir"/>
    <property type="match status" value="2"/>
</dbReference>
<evidence type="ECO:0000313" key="2">
    <source>
        <dbReference type="Proteomes" id="UP000243200"/>
    </source>
</evidence>
<dbReference type="EMBL" id="FLRJ01000529">
    <property type="protein sequence ID" value="SBT73845.1"/>
    <property type="molecule type" value="Genomic_DNA"/>
</dbReference>
<dbReference type="InterPro" id="IPR008780">
    <property type="entry name" value="Plasmodium_Vir"/>
</dbReference>
<proteinExistence type="predicted"/>
<dbReference type="VEuPathDB" id="PlasmoDB:POWCR01_000158900"/>
<dbReference type="OrthoDB" id="388798at2759"/>
<organism evidence="1 2">
    <name type="scientific">Plasmodium ovale</name>
    <name type="common">malaria parasite P. ovale</name>
    <dbReference type="NCBI Taxonomy" id="36330"/>
    <lineage>
        <taxon>Eukaryota</taxon>
        <taxon>Sar</taxon>
        <taxon>Alveolata</taxon>
        <taxon>Apicomplexa</taxon>
        <taxon>Aconoidasida</taxon>
        <taxon>Haemosporida</taxon>
        <taxon>Plasmodiidae</taxon>
        <taxon>Plasmodium</taxon>
        <taxon>Plasmodium (Plasmodium)</taxon>
    </lineage>
</organism>
<evidence type="ECO:0000313" key="1">
    <source>
        <dbReference type="EMBL" id="SBT73845.1"/>
    </source>
</evidence>
<gene>
    <name evidence="1" type="primary">PowCR01_000158900</name>
    <name evidence="1" type="ORF">POWCR01_000158900</name>
</gene>
<sequence>MENKSGFDDCMLLNYWIYDRVAYYFDNNISDINKYFDSVQYIWHYLITNKKEKSYYNKCNPLFKEILNYNEWKQRKQLYDYYVDYDTLFNTDINYRDEKCKEYYKKTEEKKPLYYYFKKEHGLSREQEDGTRAQVSDIQLTRENSDIGTKVSHSVLGVAPVFLTATALYRYTPIGSWIRNFGGKSTNRINDMDGGKMEGFLGNTQESGDMFSRNGENYISYQPM</sequence>
<dbReference type="Proteomes" id="UP000243200">
    <property type="component" value="Unassembled WGS sequence"/>
</dbReference>
<reference evidence="1 2" key="1">
    <citation type="submission" date="2016-06" db="EMBL/GenBank/DDBJ databases">
        <authorList>
            <consortium name="Pathogen Informatics"/>
        </authorList>
    </citation>
    <scope>NUCLEOTIDE SEQUENCE [LARGE SCALE GENOMIC DNA]</scope>
</reference>
<protein>
    <submittedName>
        <fullName evidence="1">Plasmodium vivax Vir protein, putative</fullName>
    </submittedName>
</protein>
<dbReference type="AlphaFoldDB" id="A0A1C3KJ55"/>